<dbReference type="Gene3D" id="3.30.450.40">
    <property type="match status" value="2"/>
</dbReference>
<sequence length="245" mass="26278">MATKASAEAESDHGGVAAVDRALGLLKAFRLGDESLGLAQLAERTGLYKSTILRLLESLEHAHMVERLEDGRYALGHEVGRLHLIYQASYSLERVVMPVLKQLVKETGESAALHVRRGDSRLCYFRVDSPHPIRDHIQAGDLLPLNRGTGGRVLTAYDPVAGKAVGPDKVLYASIRANGFYAAVGDRLAEVAGVSAPVFGRDGRIAAALTLTCPAHRYQEQFIAAVLAASRLLTGQIDALSGSLE</sequence>
<dbReference type="SUPFAM" id="SSF46785">
    <property type="entry name" value="Winged helix' DNA-binding domain"/>
    <property type="match status" value="1"/>
</dbReference>
<dbReference type="SUPFAM" id="SSF55781">
    <property type="entry name" value="GAF domain-like"/>
    <property type="match status" value="1"/>
</dbReference>
<proteinExistence type="predicted"/>
<dbReference type="InterPro" id="IPR029016">
    <property type="entry name" value="GAF-like_dom_sf"/>
</dbReference>
<evidence type="ECO:0000313" key="6">
    <source>
        <dbReference type="EMBL" id="MCT9810029.1"/>
    </source>
</evidence>
<dbReference type="Proteomes" id="UP001525968">
    <property type="component" value="Unassembled WGS sequence"/>
</dbReference>
<dbReference type="PROSITE" id="PS51078">
    <property type="entry name" value="ICLR_ED"/>
    <property type="match status" value="1"/>
</dbReference>
<dbReference type="RefSeq" id="WP_261499009.1">
    <property type="nucleotide sequence ID" value="NZ_JAODYH010000003.1"/>
</dbReference>
<reference evidence="6 7" key="1">
    <citation type="submission" date="2022-09" db="EMBL/GenBank/DDBJ databases">
        <title>Draft genome of isolate Be4.</title>
        <authorList>
            <person name="Sanchez-Castro I."/>
            <person name="Martinez-Rodriguez P."/>
            <person name="Descostes M."/>
            <person name="Merroun M."/>
        </authorList>
    </citation>
    <scope>NUCLEOTIDE SEQUENCE [LARGE SCALE GENOMIC DNA]</scope>
    <source>
        <strain evidence="6 7">Be4</strain>
    </source>
</reference>
<dbReference type="InterPro" id="IPR014757">
    <property type="entry name" value="Tscrpt_reg_IclR_C"/>
</dbReference>
<dbReference type="InterPro" id="IPR050707">
    <property type="entry name" value="HTH_MetabolicPath_Reg"/>
</dbReference>
<keyword evidence="1" id="KW-0805">Transcription regulation</keyword>
<evidence type="ECO:0000313" key="7">
    <source>
        <dbReference type="Proteomes" id="UP001525968"/>
    </source>
</evidence>
<dbReference type="PANTHER" id="PTHR30136">
    <property type="entry name" value="HELIX-TURN-HELIX TRANSCRIPTIONAL REGULATOR, ICLR FAMILY"/>
    <property type="match status" value="1"/>
</dbReference>
<dbReference type="PANTHER" id="PTHR30136:SF39">
    <property type="entry name" value="TRANSCRIPTIONAL REGULATORY PROTEIN"/>
    <property type="match status" value="1"/>
</dbReference>
<dbReference type="InterPro" id="IPR036390">
    <property type="entry name" value="WH_DNA-bd_sf"/>
</dbReference>
<dbReference type="Pfam" id="PF01614">
    <property type="entry name" value="IclR_C"/>
    <property type="match status" value="1"/>
</dbReference>
<dbReference type="SMART" id="SM00346">
    <property type="entry name" value="HTH_ICLR"/>
    <property type="match status" value="1"/>
</dbReference>
<comment type="caution">
    <text evidence="6">The sequence shown here is derived from an EMBL/GenBank/DDBJ whole genome shotgun (WGS) entry which is preliminary data.</text>
</comment>
<dbReference type="PROSITE" id="PS51077">
    <property type="entry name" value="HTH_ICLR"/>
    <property type="match status" value="1"/>
</dbReference>
<dbReference type="Pfam" id="PF09339">
    <property type="entry name" value="HTH_IclR"/>
    <property type="match status" value="1"/>
</dbReference>
<keyword evidence="3" id="KW-0804">Transcription</keyword>
<organism evidence="6 7">
    <name type="scientific">Acidovorax bellezanensis</name>
    <dbReference type="NCBI Taxonomy" id="2976702"/>
    <lineage>
        <taxon>Bacteria</taxon>
        <taxon>Pseudomonadati</taxon>
        <taxon>Pseudomonadota</taxon>
        <taxon>Betaproteobacteria</taxon>
        <taxon>Burkholderiales</taxon>
        <taxon>Comamonadaceae</taxon>
        <taxon>Acidovorax</taxon>
    </lineage>
</organism>
<evidence type="ECO:0000256" key="2">
    <source>
        <dbReference type="ARBA" id="ARBA00023125"/>
    </source>
</evidence>
<accession>A0ABT2PHT3</accession>
<evidence type="ECO:0000259" key="5">
    <source>
        <dbReference type="PROSITE" id="PS51078"/>
    </source>
</evidence>
<dbReference type="Gene3D" id="1.10.10.10">
    <property type="entry name" value="Winged helix-like DNA-binding domain superfamily/Winged helix DNA-binding domain"/>
    <property type="match status" value="1"/>
</dbReference>
<evidence type="ECO:0000256" key="3">
    <source>
        <dbReference type="ARBA" id="ARBA00023163"/>
    </source>
</evidence>
<evidence type="ECO:0000259" key="4">
    <source>
        <dbReference type="PROSITE" id="PS51077"/>
    </source>
</evidence>
<dbReference type="EMBL" id="JAODYH010000003">
    <property type="protein sequence ID" value="MCT9810029.1"/>
    <property type="molecule type" value="Genomic_DNA"/>
</dbReference>
<feature type="domain" description="IclR-ED" evidence="5">
    <location>
        <begin position="78"/>
        <end position="245"/>
    </location>
</feature>
<evidence type="ECO:0000256" key="1">
    <source>
        <dbReference type="ARBA" id="ARBA00023015"/>
    </source>
</evidence>
<feature type="domain" description="HTH iclR-type" evidence="4">
    <location>
        <begin position="16"/>
        <end position="77"/>
    </location>
</feature>
<name>A0ABT2PHT3_9BURK</name>
<dbReference type="InterPro" id="IPR036388">
    <property type="entry name" value="WH-like_DNA-bd_sf"/>
</dbReference>
<keyword evidence="2" id="KW-0238">DNA-binding</keyword>
<gene>
    <name evidence="6" type="ORF">N0K08_05250</name>
</gene>
<keyword evidence="7" id="KW-1185">Reference proteome</keyword>
<protein>
    <submittedName>
        <fullName evidence="6">Helix-turn-helix domain-containing protein</fullName>
    </submittedName>
</protein>
<dbReference type="InterPro" id="IPR005471">
    <property type="entry name" value="Tscrpt_reg_IclR_N"/>
</dbReference>